<dbReference type="Pfam" id="PF00984">
    <property type="entry name" value="UDPG_MGDP_dh"/>
    <property type="match status" value="1"/>
</dbReference>
<dbReference type="GO" id="GO:0003979">
    <property type="term" value="F:UDP-glucose 6-dehydrogenase activity"/>
    <property type="evidence" value="ECO:0007669"/>
    <property type="project" value="UniProtKB-EC"/>
</dbReference>
<evidence type="ECO:0000256" key="6">
    <source>
        <dbReference type="ARBA" id="ARBA00047473"/>
    </source>
</evidence>
<evidence type="ECO:0000256" key="5">
    <source>
        <dbReference type="ARBA" id="ARBA00023027"/>
    </source>
</evidence>
<feature type="binding site" evidence="9">
    <location>
        <position position="36"/>
    </location>
    <ligand>
        <name>NAD(+)</name>
        <dbReference type="ChEBI" id="CHEBI:57540"/>
    </ligand>
</feature>
<dbReference type="NCBIfam" id="TIGR03026">
    <property type="entry name" value="NDP-sugDHase"/>
    <property type="match status" value="1"/>
</dbReference>
<feature type="binding site" evidence="9">
    <location>
        <position position="101"/>
    </location>
    <ligand>
        <name>NAD(+)</name>
        <dbReference type="ChEBI" id="CHEBI:57540"/>
    </ligand>
</feature>
<feature type="binding site" evidence="9">
    <location>
        <position position="290"/>
    </location>
    <ligand>
        <name>NAD(+)</name>
        <dbReference type="ChEBI" id="CHEBI:57540"/>
    </ligand>
</feature>
<proteinExistence type="inferred from homology"/>
<dbReference type="PANTHER" id="PTHR11374">
    <property type="entry name" value="UDP-GLUCOSE DEHYDROGENASE/UDP-MANNAC DEHYDROGENASE"/>
    <property type="match status" value="1"/>
</dbReference>
<comment type="caution">
    <text evidence="12">The sequence shown here is derived from an EMBL/GenBank/DDBJ whole genome shotgun (WGS) entry which is preliminary data.</text>
</comment>
<dbReference type="SUPFAM" id="SSF51735">
    <property type="entry name" value="NAD(P)-binding Rossmann-fold domains"/>
    <property type="match status" value="1"/>
</dbReference>
<feature type="binding site" evidence="8">
    <location>
        <position position="350"/>
    </location>
    <ligand>
        <name>substrate</name>
    </ligand>
</feature>
<feature type="binding site" evidence="9">
    <location>
        <position position="41"/>
    </location>
    <ligand>
        <name>NAD(+)</name>
        <dbReference type="ChEBI" id="CHEBI:57540"/>
    </ligand>
</feature>
<feature type="compositionally biased region" description="Basic and acidic residues" evidence="10">
    <location>
        <begin position="457"/>
        <end position="466"/>
    </location>
</feature>
<dbReference type="InterPro" id="IPR028356">
    <property type="entry name" value="UDPglc_DH_euk"/>
</dbReference>
<feature type="binding site" evidence="8">
    <location>
        <position position="284"/>
    </location>
    <ligand>
        <name>substrate</name>
    </ligand>
</feature>
<dbReference type="EC" id="1.1.1.22" evidence="3"/>
<keyword evidence="5 9" id="KW-0520">NAD</keyword>
<dbReference type="Pfam" id="PF03720">
    <property type="entry name" value="UDPG_MGDP_dh_C"/>
    <property type="match status" value="1"/>
</dbReference>
<evidence type="ECO:0000256" key="1">
    <source>
        <dbReference type="ARBA" id="ARBA00004701"/>
    </source>
</evidence>
<feature type="active site" description="Nucleophile" evidence="7">
    <location>
        <position position="287"/>
    </location>
</feature>
<dbReference type="Proteomes" id="UP001274830">
    <property type="component" value="Unassembled WGS sequence"/>
</dbReference>
<evidence type="ECO:0000256" key="10">
    <source>
        <dbReference type="SAM" id="MobiDB-lite"/>
    </source>
</evidence>
<dbReference type="InterPro" id="IPR028357">
    <property type="entry name" value="UDPglc_DH_bac"/>
</dbReference>
<dbReference type="InterPro" id="IPR036291">
    <property type="entry name" value="NAD(P)-bd_dom_sf"/>
</dbReference>
<dbReference type="AlphaFoldDB" id="A0AAE0WLR6"/>
<dbReference type="GO" id="GO:0000271">
    <property type="term" value="P:polysaccharide biosynthetic process"/>
    <property type="evidence" value="ECO:0007669"/>
    <property type="project" value="InterPro"/>
</dbReference>
<dbReference type="SMART" id="SM00984">
    <property type="entry name" value="UDPG_MGDP_dh_C"/>
    <property type="match status" value="1"/>
</dbReference>
<dbReference type="SUPFAM" id="SSF52413">
    <property type="entry name" value="UDP-glucose/GDP-mannose dehydrogenase C-terminal domain"/>
    <property type="match status" value="1"/>
</dbReference>
<dbReference type="FunFam" id="3.40.50.720:FF:000032">
    <property type="entry name" value="UDP-glucose 6-dehydrogenase"/>
    <property type="match status" value="1"/>
</dbReference>
<feature type="binding site" evidence="8">
    <location>
        <begin position="173"/>
        <end position="176"/>
    </location>
    <ligand>
        <name>substrate</name>
    </ligand>
</feature>
<feature type="binding site" evidence="9">
    <location>
        <position position="357"/>
    </location>
    <ligand>
        <name>NAD(+)</name>
        <dbReference type="ChEBI" id="CHEBI:57540"/>
    </ligand>
</feature>
<dbReference type="InterPro" id="IPR014026">
    <property type="entry name" value="UDP-Glc/GDP-Man_DH_dimer"/>
</dbReference>
<evidence type="ECO:0000259" key="11">
    <source>
        <dbReference type="SMART" id="SM00984"/>
    </source>
</evidence>
<accession>A0AAE0WLR6</accession>
<name>A0AAE0WLR6_9PEZI</name>
<dbReference type="Pfam" id="PF03721">
    <property type="entry name" value="UDPG_MGDP_dh_N"/>
    <property type="match status" value="1"/>
</dbReference>
<dbReference type="InterPro" id="IPR001732">
    <property type="entry name" value="UDP-Glc/GDP-Man_DH_N"/>
</dbReference>
<gene>
    <name evidence="12" type="ORF">LTR78_006243</name>
</gene>
<dbReference type="FunFam" id="3.40.50.720:FF:000193">
    <property type="entry name" value="UDP-glucose 6-dehydrogenase"/>
    <property type="match status" value="1"/>
</dbReference>
<evidence type="ECO:0000313" key="13">
    <source>
        <dbReference type="Proteomes" id="UP001274830"/>
    </source>
</evidence>
<dbReference type="EMBL" id="JAUTXT010000022">
    <property type="protein sequence ID" value="KAK3674040.1"/>
    <property type="molecule type" value="Genomic_DNA"/>
</dbReference>
<sequence length="551" mass="60110">MLAISSRVGWRYAYFLKGISAVIACKNPDIKVTVVDLNQTRINSWKSDQLPIFEPGLREVVQFARDNECAGRQSRLPNLFFSTNIDCAIASADLIFIAVNTPTKSVGQGAGSASDLAYVEAAARRIAEVSTSDKIVVEKSTVPCGTAQTLRHIFASVAQAPGVNFEILSNPEFLAEGTAIRDLLSPDRILIGSNRDWRALQAADRLADVYAAWVPRERILTVNCWSSELSKLAANCMLAQRISSINSLSAICEVTGADIDEVAHAVGQDTRIGSKMLKASAGFGGSCFKKDILGLVYIAESHNLHEVASYWRRIVDINEYSKARFAKRITQCLYNTLDHKRIAILGWAYKKDTGDTRESAAINVAGQLIAENAHVAVYDPEVRPEQIMSDLTQHHSPEALAERVSIHKDPFSACVGASAVVILTEWDEFKTDRLPSTVTDILTKEILDAPLASTPRRTSEDSRGSSERSWAAEDGSSDESGGEQSVKSPVSEVEMTPQQDGKAGIDWPRIASCMRRPRLLFDGRNVVEPAKLMALGFQVHCIGKSGSALNV</sequence>
<evidence type="ECO:0000256" key="9">
    <source>
        <dbReference type="PIRSR" id="PIRSR500134-3"/>
    </source>
</evidence>
<keyword evidence="13" id="KW-1185">Reference proteome</keyword>
<dbReference type="InterPro" id="IPR036220">
    <property type="entry name" value="UDP-Glc/GDP-Man_DH_C_sf"/>
</dbReference>
<evidence type="ECO:0000256" key="8">
    <source>
        <dbReference type="PIRSR" id="PIRSR500134-2"/>
    </source>
</evidence>
<feature type="binding site" evidence="9">
    <location>
        <position position="141"/>
    </location>
    <ligand>
        <name>NAD(+)</name>
        <dbReference type="ChEBI" id="CHEBI:57540"/>
    </ligand>
</feature>
<evidence type="ECO:0000256" key="7">
    <source>
        <dbReference type="PIRSR" id="PIRSR500134-1"/>
    </source>
</evidence>
<feature type="binding site" evidence="9">
    <location>
        <position position="176"/>
    </location>
    <ligand>
        <name>NAD(+)</name>
        <dbReference type="ChEBI" id="CHEBI:57540"/>
    </ligand>
</feature>
<dbReference type="InterPro" id="IPR017476">
    <property type="entry name" value="UDP-Glc/GDP-Man"/>
</dbReference>
<evidence type="ECO:0000256" key="3">
    <source>
        <dbReference type="ARBA" id="ARBA00012954"/>
    </source>
</evidence>
<dbReference type="Gene3D" id="1.20.5.100">
    <property type="entry name" value="Cytochrome c1, transmembrane anchor, C-terminal"/>
    <property type="match status" value="1"/>
</dbReference>
<dbReference type="PANTHER" id="PTHR11374:SF3">
    <property type="entry name" value="UDP-GLUCOSE 6-DEHYDROGENASE"/>
    <property type="match status" value="1"/>
</dbReference>
<feature type="binding site" evidence="8">
    <location>
        <position position="231"/>
    </location>
    <ligand>
        <name>substrate</name>
    </ligand>
</feature>
<feature type="domain" description="UDP-glucose/GDP-mannose dehydrogenase C-terminal" evidence="11">
    <location>
        <begin position="343"/>
        <end position="449"/>
    </location>
</feature>
<evidence type="ECO:0000256" key="4">
    <source>
        <dbReference type="ARBA" id="ARBA00023002"/>
    </source>
</evidence>
<keyword evidence="4" id="KW-0560">Oxidoreductase</keyword>
<evidence type="ECO:0000313" key="12">
    <source>
        <dbReference type="EMBL" id="KAK3674040.1"/>
    </source>
</evidence>
<dbReference type="Gene3D" id="3.40.50.720">
    <property type="entry name" value="NAD(P)-binding Rossmann-like Domain"/>
    <property type="match status" value="2"/>
</dbReference>
<dbReference type="InterPro" id="IPR008927">
    <property type="entry name" value="6-PGluconate_DH-like_C_sf"/>
</dbReference>
<dbReference type="PIRSF" id="PIRSF500134">
    <property type="entry name" value="UDPglc_DH_bac"/>
    <property type="match status" value="1"/>
</dbReference>
<feature type="region of interest" description="Disordered" evidence="10">
    <location>
        <begin position="452"/>
        <end position="505"/>
    </location>
</feature>
<dbReference type="SUPFAM" id="SSF48179">
    <property type="entry name" value="6-phosphogluconate dehydrogenase C-terminal domain-like"/>
    <property type="match status" value="1"/>
</dbReference>
<protein>
    <recommendedName>
        <fullName evidence="3">UDP-glucose 6-dehydrogenase</fullName>
        <ecNumber evidence="3">1.1.1.22</ecNumber>
    </recommendedName>
</protein>
<organism evidence="12 13">
    <name type="scientific">Recurvomyces mirabilis</name>
    <dbReference type="NCBI Taxonomy" id="574656"/>
    <lineage>
        <taxon>Eukaryota</taxon>
        <taxon>Fungi</taxon>
        <taxon>Dikarya</taxon>
        <taxon>Ascomycota</taxon>
        <taxon>Pezizomycotina</taxon>
        <taxon>Dothideomycetes</taxon>
        <taxon>Dothideomycetidae</taxon>
        <taxon>Mycosphaerellales</taxon>
        <taxon>Teratosphaeriaceae</taxon>
        <taxon>Recurvomyces</taxon>
    </lineage>
</organism>
<comment type="catalytic activity">
    <reaction evidence="6">
        <text>UDP-alpha-D-glucose + 2 NAD(+) + H2O = UDP-alpha-D-glucuronate + 2 NADH + 3 H(+)</text>
        <dbReference type="Rhea" id="RHEA:23596"/>
        <dbReference type="ChEBI" id="CHEBI:15377"/>
        <dbReference type="ChEBI" id="CHEBI:15378"/>
        <dbReference type="ChEBI" id="CHEBI:57540"/>
        <dbReference type="ChEBI" id="CHEBI:57945"/>
        <dbReference type="ChEBI" id="CHEBI:58052"/>
        <dbReference type="ChEBI" id="CHEBI:58885"/>
        <dbReference type="EC" id="1.1.1.22"/>
    </reaction>
</comment>
<dbReference type="GO" id="GO:0051287">
    <property type="term" value="F:NAD binding"/>
    <property type="evidence" value="ECO:0007669"/>
    <property type="project" value="InterPro"/>
</dbReference>
<comment type="pathway">
    <text evidence="1">Nucleotide-sugar biosynthesis; UDP-alpha-D-glucuronate biosynthesis; UDP-alpha-D-glucuronate from UDP-alpha-D-glucose: step 1/1.</text>
</comment>
<reference evidence="12" key="1">
    <citation type="submission" date="2023-07" db="EMBL/GenBank/DDBJ databases">
        <title>Black Yeasts Isolated from many extreme environments.</title>
        <authorList>
            <person name="Coleine C."/>
            <person name="Stajich J.E."/>
            <person name="Selbmann L."/>
        </authorList>
    </citation>
    <scope>NUCLEOTIDE SEQUENCE</scope>
    <source>
        <strain evidence="12">CCFEE 5485</strain>
    </source>
</reference>
<dbReference type="GO" id="GO:0005634">
    <property type="term" value="C:nucleus"/>
    <property type="evidence" value="ECO:0007669"/>
    <property type="project" value="TreeGrafter"/>
</dbReference>
<dbReference type="GO" id="GO:0006024">
    <property type="term" value="P:glycosaminoglycan biosynthetic process"/>
    <property type="evidence" value="ECO:0007669"/>
    <property type="project" value="TreeGrafter"/>
</dbReference>
<dbReference type="PIRSF" id="PIRSF000124">
    <property type="entry name" value="UDPglc_GDPman_dh"/>
    <property type="match status" value="1"/>
</dbReference>
<dbReference type="InterPro" id="IPR014027">
    <property type="entry name" value="UDP-Glc/GDP-Man_DH_C"/>
</dbReference>
<dbReference type="FunFam" id="1.20.5.100:FF:000001">
    <property type="entry name" value="UDP-glucose 6-dehydrogenase"/>
    <property type="match status" value="1"/>
</dbReference>
<comment type="similarity">
    <text evidence="2">Belongs to the UDP-glucose/GDP-mannose dehydrogenase family.</text>
</comment>
<evidence type="ECO:0000256" key="2">
    <source>
        <dbReference type="ARBA" id="ARBA00006601"/>
    </source>
</evidence>